<dbReference type="InParanoid" id="G2QIJ5"/>
<dbReference type="Proteomes" id="UP000007322">
    <property type="component" value="Chromosome 5"/>
</dbReference>
<dbReference type="RefSeq" id="XP_003664771.1">
    <property type="nucleotide sequence ID" value="XM_003664723.1"/>
</dbReference>
<dbReference type="GeneID" id="11506469"/>
<dbReference type="HOGENOM" id="CLU_2777680_0_0_1"/>
<dbReference type="EMBL" id="CP003006">
    <property type="protein sequence ID" value="AEO59526.1"/>
    <property type="molecule type" value="Genomic_DNA"/>
</dbReference>
<organism evidence="1 2">
    <name type="scientific">Thermothelomyces thermophilus (strain ATCC 42464 / BCRC 31852 / DSM 1799)</name>
    <name type="common">Sporotrichum thermophile</name>
    <dbReference type="NCBI Taxonomy" id="573729"/>
    <lineage>
        <taxon>Eukaryota</taxon>
        <taxon>Fungi</taxon>
        <taxon>Dikarya</taxon>
        <taxon>Ascomycota</taxon>
        <taxon>Pezizomycotina</taxon>
        <taxon>Sordariomycetes</taxon>
        <taxon>Sordariomycetidae</taxon>
        <taxon>Sordariales</taxon>
        <taxon>Chaetomiaceae</taxon>
        <taxon>Thermothelomyces</taxon>
    </lineage>
</organism>
<evidence type="ECO:0000313" key="2">
    <source>
        <dbReference type="Proteomes" id="UP000007322"/>
    </source>
</evidence>
<reference evidence="1 2" key="1">
    <citation type="journal article" date="2011" name="Nat. Biotechnol.">
        <title>Comparative genomic analysis of the thermophilic biomass-degrading fungi Myceliophthora thermophila and Thielavia terrestris.</title>
        <authorList>
            <person name="Berka R.M."/>
            <person name="Grigoriev I.V."/>
            <person name="Otillar R."/>
            <person name="Salamov A."/>
            <person name="Grimwood J."/>
            <person name="Reid I."/>
            <person name="Ishmael N."/>
            <person name="John T."/>
            <person name="Darmond C."/>
            <person name="Moisan M.-C."/>
            <person name="Henrissat B."/>
            <person name="Coutinho P.M."/>
            <person name="Lombard V."/>
            <person name="Natvig D.O."/>
            <person name="Lindquist E."/>
            <person name="Schmutz J."/>
            <person name="Lucas S."/>
            <person name="Harris P."/>
            <person name="Powlowski J."/>
            <person name="Bellemare A."/>
            <person name="Taylor D."/>
            <person name="Butler G."/>
            <person name="de Vries R.P."/>
            <person name="Allijn I.E."/>
            <person name="van den Brink J."/>
            <person name="Ushinsky S."/>
            <person name="Storms R."/>
            <person name="Powell A.J."/>
            <person name="Paulsen I.T."/>
            <person name="Elbourne L.D.H."/>
            <person name="Baker S.E."/>
            <person name="Magnuson J."/>
            <person name="LaBoissiere S."/>
            <person name="Clutterbuck A.J."/>
            <person name="Martinez D."/>
            <person name="Wogulis M."/>
            <person name="de Leon A.L."/>
            <person name="Rey M.W."/>
            <person name="Tsang A."/>
        </authorList>
    </citation>
    <scope>NUCLEOTIDE SEQUENCE [LARGE SCALE GENOMIC DNA]</scope>
    <source>
        <strain evidence="2">ATCC 42464 / BCRC 31852 / DSM 1799</strain>
    </source>
</reference>
<name>G2QIJ5_THET4</name>
<evidence type="ECO:0000313" key="1">
    <source>
        <dbReference type="EMBL" id="AEO59526.1"/>
    </source>
</evidence>
<dbReference type="KEGG" id="mtm:MYCTH_2307902"/>
<accession>G2QIJ5</accession>
<protein>
    <submittedName>
        <fullName evidence="1">Uncharacterized protein</fullName>
    </submittedName>
</protein>
<keyword evidence="2" id="KW-1185">Reference proteome</keyword>
<proteinExistence type="predicted"/>
<sequence>MSWFTSRLVYRELPDQEPDAMAILADYTLVLPKNTGVQAAVDRTKSAKVQMYGLEAITEGDYFFDASFP</sequence>
<gene>
    <name evidence="1" type="ORF">MYCTH_2307902</name>
</gene>
<dbReference type="VEuPathDB" id="FungiDB:MYCTH_2307902"/>
<dbReference type="AlphaFoldDB" id="G2QIJ5"/>